<protein>
    <recommendedName>
        <fullName evidence="1">Ubiquitin carboxyl-terminal hydrolase</fullName>
        <ecNumber evidence="1">3.4.19.12</ecNumber>
    </recommendedName>
</protein>
<comment type="similarity">
    <text evidence="1">Belongs to the peptidase C19 family.</text>
</comment>
<dbReference type="InterPro" id="IPR050164">
    <property type="entry name" value="Peptidase_C19"/>
</dbReference>
<dbReference type="InterPro" id="IPR038765">
    <property type="entry name" value="Papain-like_cys_pep_sf"/>
</dbReference>
<dbReference type="InterPro" id="IPR001394">
    <property type="entry name" value="Peptidase_C19_UCH"/>
</dbReference>
<dbReference type="InterPro" id="IPR018200">
    <property type="entry name" value="USP_CS"/>
</dbReference>
<dbReference type="EMBL" id="JARBJD010000094">
    <property type="protein sequence ID" value="KAK2953235.1"/>
    <property type="molecule type" value="Genomic_DNA"/>
</dbReference>
<comment type="catalytic activity">
    <reaction evidence="1">
        <text>Thiol-dependent hydrolysis of ester, thioester, amide, peptide and isopeptide bonds formed by the C-terminal Gly of ubiquitin (a 76-residue protein attached to proteins as an intracellular targeting signal).</text>
        <dbReference type="EC" id="3.4.19.12"/>
    </reaction>
</comment>
<dbReference type="PROSITE" id="PS00972">
    <property type="entry name" value="USP_1"/>
    <property type="match status" value="1"/>
</dbReference>
<dbReference type="PANTHER" id="PTHR24006:SF644">
    <property type="entry name" value="UBIQUITIN CARBOXYL-TERMINAL HYDROLASE 7"/>
    <property type="match status" value="1"/>
</dbReference>
<proteinExistence type="inferred from homology"/>
<dbReference type="GO" id="GO:0004843">
    <property type="term" value="F:cysteine-type deubiquitinase activity"/>
    <property type="evidence" value="ECO:0007669"/>
    <property type="project" value="UniProtKB-EC"/>
</dbReference>
<keyword evidence="1" id="KW-0833">Ubl conjugation pathway</keyword>
<dbReference type="PROSITE" id="PS00973">
    <property type="entry name" value="USP_2"/>
    <property type="match status" value="1"/>
</dbReference>
<feature type="compositionally biased region" description="Basic and acidic residues" evidence="2">
    <location>
        <begin position="255"/>
        <end position="266"/>
    </location>
</feature>
<evidence type="ECO:0000313" key="5">
    <source>
        <dbReference type="Proteomes" id="UP001281761"/>
    </source>
</evidence>
<evidence type="ECO:0000259" key="3">
    <source>
        <dbReference type="PROSITE" id="PS50235"/>
    </source>
</evidence>
<dbReference type="Gene3D" id="3.90.70.10">
    <property type="entry name" value="Cysteine proteinases"/>
    <property type="match status" value="1"/>
</dbReference>
<feature type="domain" description="USP" evidence="3">
    <location>
        <begin position="14"/>
        <end position="384"/>
    </location>
</feature>
<reference evidence="4 5" key="1">
    <citation type="journal article" date="2022" name="bioRxiv">
        <title>Genomics of Preaxostyla Flagellates Illuminates Evolutionary Transitions and the Path Towards Mitochondrial Loss.</title>
        <authorList>
            <person name="Novak L.V.F."/>
            <person name="Treitli S.C."/>
            <person name="Pyrih J."/>
            <person name="Halakuc P."/>
            <person name="Pipaliya S.V."/>
            <person name="Vacek V."/>
            <person name="Brzon O."/>
            <person name="Soukal P."/>
            <person name="Eme L."/>
            <person name="Dacks J.B."/>
            <person name="Karnkowska A."/>
            <person name="Elias M."/>
            <person name="Hampl V."/>
        </authorList>
    </citation>
    <scope>NUCLEOTIDE SEQUENCE [LARGE SCALE GENOMIC DNA]</scope>
    <source>
        <strain evidence="4">NAU3</strain>
        <tissue evidence="4">Gut</tissue>
    </source>
</reference>
<organism evidence="4 5">
    <name type="scientific">Blattamonas nauphoetae</name>
    <dbReference type="NCBI Taxonomy" id="2049346"/>
    <lineage>
        <taxon>Eukaryota</taxon>
        <taxon>Metamonada</taxon>
        <taxon>Preaxostyla</taxon>
        <taxon>Oxymonadida</taxon>
        <taxon>Blattamonas</taxon>
    </lineage>
</organism>
<gene>
    <name evidence="4" type="ORF">BLNAU_11861</name>
</gene>
<accession>A0ABQ9XPW1</accession>
<keyword evidence="1 4" id="KW-0378">Hydrolase</keyword>
<keyword evidence="1" id="KW-0788">Thiol protease</keyword>
<dbReference type="EC" id="3.4.19.12" evidence="1"/>
<feature type="region of interest" description="Disordered" evidence="2">
    <location>
        <begin position="248"/>
        <end position="287"/>
    </location>
</feature>
<sequence>MFGSYGVPQEPGHVGIINQGATCYMNSILQTLFHTPLFRTIVLSVPLTEEEQRTTRGTPTITNALKHLFFSMKNSTRSVSSAELTRSFGWDWRDSFHQHDSEEFLRVILDRLSTTLLKTPYSSTIECLLEGKLVTKLKCTNVPVQSLREEVFLDLSLPVQGHLNLLSALDSLIKPEILDGDNKYKTTDHGLQAATKCTEISSLPPVLHIHLMRWRYDERYGQIVKVNDKFEFPRVLDMRPYVTELSEEEQAILSKNKEEEETETKKRQTPSPTSSPPPPSSRLPSPFASLAESKQDFSNCRYLLHSVLVHSGGTHGGHYSCFVDEKLDGEWWEYNDAIARRTTEQQAMQNNFGGVNEDRTRFMNPWSMMMQNSSSAYFLVYIREQEAEKVVSDDEREKSPEEIEKEKQRMREERLALQRSIQEKEEKDKAALDEKWAQKQEERKEKDGKILRVGVNNGRGEGIDYVSIPSVEEMTVKKARKEALKMTESVTDQHILCLVPRSKLAGRMRVLSDDEIISRSELSYLAPVLTILGQPPLPPEDTEGLNNGKLEEKKIPLLFVKNAAAGQQAVVSDPTKCTFITIRNNQDSETITNFILSLLTPSNPTLTASSLFLLTSKQSYSLTKKFKASSVWSNTIAFLVDTTPKENETKDESGIRLG</sequence>
<keyword evidence="5" id="KW-1185">Reference proteome</keyword>
<feature type="region of interest" description="Disordered" evidence="2">
    <location>
        <begin position="389"/>
        <end position="443"/>
    </location>
</feature>
<dbReference type="Proteomes" id="UP001281761">
    <property type="component" value="Unassembled WGS sequence"/>
</dbReference>
<comment type="caution">
    <text evidence="4">The sequence shown here is derived from an EMBL/GenBank/DDBJ whole genome shotgun (WGS) entry which is preliminary data.</text>
</comment>
<dbReference type="PANTHER" id="PTHR24006">
    <property type="entry name" value="UBIQUITIN CARBOXYL-TERMINAL HYDROLASE"/>
    <property type="match status" value="1"/>
</dbReference>
<dbReference type="CDD" id="cd22249">
    <property type="entry name" value="UDM1_RNF168_RNF169-like"/>
    <property type="match status" value="1"/>
</dbReference>
<keyword evidence="1" id="KW-0645">Protease</keyword>
<evidence type="ECO:0000256" key="2">
    <source>
        <dbReference type="SAM" id="MobiDB-lite"/>
    </source>
</evidence>
<dbReference type="InterPro" id="IPR028889">
    <property type="entry name" value="USP"/>
</dbReference>
<evidence type="ECO:0000313" key="4">
    <source>
        <dbReference type="EMBL" id="KAK2953235.1"/>
    </source>
</evidence>
<dbReference type="PROSITE" id="PS50235">
    <property type="entry name" value="USP_3"/>
    <property type="match status" value="1"/>
</dbReference>
<dbReference type="SUPFAM" id="SSF54001">
    <property type="entry name" value="Cysteine proteinases"/>
    <property type="match status" value="1"/>
</dbReference>
<name>A0ABQ9XPW1_9EUKA</name>
<evidence type="ECO:0000256" key="1">
    <source>
        <dbReference type="RuleBase" id="RU366025"/>
    </source>
</evidence>
<dbReference type="Pfam" id="PF00443">
    <property type="entry name" value="UCH"/>
    <property type="match status" value="1"/>
</dbReference>